<proteinExistence type="predicted"/>
<evidence type="ECO:0000313" key="1">
    <source>
        <dbReference type="EMBL" id="CAH2042207.1"/>
    </source>
</evidence>
<accession>A0AAU9RKC1</accession>
<evidence type="ECO:0008006" key="3">
    <source>
        <dbReference type="Google" id="ProtNLM"/>
    </source>
</evidence>
<dbReference type="PANTHER" id="PTHR46368:SF19">
    <property type="entry name" value="GFO_IDH_MOCA-LIKE OXIDOREDUCTASE N-TERMINAL DOMAIN-CONTAINING PROTEIN"/>
    <property type="match status" value="1"/>
</dbReference>
<evidence type="ECO:0000313" key="2">
    <source>
        <dbReference type="Proteomes" id="UP000836841"/>
    </source>
</evidence>
<protein>
    <recommendedName>
        <fullName evidence="3">C2 domain-containing protein</fullName>
    </recommendedName>
</protein>
<dbReference type="AlphaFoldDB" id="A0AAU9RKC1"/>
<dbReference type="EMBL" id="CAJVSB020000163">
    <property type="protein sequence ID" value="CAH2042207.1"/>
    <property type="molecule type" value="Genomic_DNA"/>
</dbReference>
<name>A0AAU9RKC1_THLAR</name>
<sequence>MPAGTPSGQYSGLQIMSCPRGSRLFRSPSSTRLGVILSCGASPSWDDECSFLTNLNLDIAALGAQGNLRVHDFVISFQEDSASFQVVFASRFMEPSPGIRTGTRRSQMKMDLPQEGLMLVVHAVTQSIERKFEPVELGN</sequence>
<dbReference type="PANTHER" id="PTHR46368">
    <property type="match status" value="1"/>
</dbReference>
<reference evidence="1 2" key="1">
    <citation type="submission" date="2022-03" db="EMBL/GenBank/DDBJ databases">
        <authorList>
            <person name="Nunn A."/>
            <person name="Chopra R."/>
            <person name="Nunn A."/>
            <person name="Contreras Garrido A."/>
        </authorList>
    </citation>
    <scope>NUCLEOTIDE SEQUENCE [LARGE SCALE GENOMIC DNA]</scope>
</reference>
<gene>
    <name evidence="1" type="ORF">TAV2_LOCUS4674</name>
</gene>
<comment type="caution">
    <text evidence="1">The sequence shown here is derived from an EMBL/GenBank/DDBJ whole genome shotgun (WGS) entry which is preliminary data.</text>
</comment>
<dbReference type="Gene3D" id="3.30.360.10">
    <property type="entry name" value="Dihydrodipicolinate Reductase, domain 2"/>
    <property type="match status" value="1"/>
</dbReference>
<dbReference type="Proteomes" id="UP000836841">
    <property type="component" value="Unassembled WGS sequence"/>
</dbReference>
<organism evidence="1 2">
    <name type="scientific">Thlaspi arvense</name>
    <name type="common">Field penny-cress</name>
    <dbReference type="NCBI Taxonomy" id="13288"/>
    <lineage>
        <taxon>Eukaryota</taxon>
        <taxon>Viridiplantae</taxon>
        <taxon>Streptophyta</taxon>
        <taxon>Embryophyta</taxon>
        <taxon>Tracheophyta</taxon>
        <taxon>Spermatophyta</taxon>
        <taxon>Magnoliopsida</taxon>
        <taxon>eudicotyledons</taxon>
        <taxon>Gunneridae</taxon>
        <taxon>Pentapetalae</taxon>
        <taxon>rosids</taxon>
        <taxon>malvids</taxon>
        <taxon>Brassicales</taxon>
        <taxon>Brassicaceae</taxon>
        <taxon>Thlaspideae</taxon>
        <taxon>Thlaspi</taxon>
    </lineage>
</organism>
<keyword evidence="2" id="KW-1185">Reference proteome</keyword>